<sequence>MALHLQNGTNGDHKKHFEIAIVGGGIAGLTLAIALHRRSIPFAIYEQAPAFGEIGAGVSFSPNAVQAMMECHPGVYDAFERVCTRNLWPSKRKVWFDYVNGYGDTPEHKVTQETAFTISNDLGQNGVHRAHFLAELVKLVPSEVAHFGKKLQGITEQPDGMLQLSFDDGTSAEADAVIGCDGIKSRVRQSILGPDHPALVPSYTYKYAYRGLVPMEEAIKAIGEERAENACMRMGQDAHILTFPVNRGQILNIVAFRTTSEPWSDTTRLTKPARREELLEDFKGFNPTSLRLLELTKPELDIWAIFDLGENPVPTFHKGRVCISGDAAHATSPHHGAGAGFCIEDSAMMAELLAHDQVTSREHLEAVFATFDAERRERTQWLVQSSRRLGNCYEWRADGVGADFGKIEAEINERNGIIANIDMAKMCADAKQRLSKRLPLGLKG</sequence>
<gene>
    <name evidence="1" type="ORF">LTR37_017021</name>
</gene>
<dbReference type="EMBL" id="JAUTXU010000213">
    <property type="protein sequence ID" value="KAK3698196.1"/>
    <property type="molecule type" value="Genomic_DNA"/>
</dbReference>
<proteinExistence type="predicted"/>
<keyword evidence="2" id="KW-1185">Reference proteome</keyword>
<evidence type="ECO:0000313" key="2">
    <source>
        <dbReference type="Proteomes" id="UP001281147"/>
    </source>
</evidence>
<accession>A0ACC3ML52</accession>
<reference evidence="1" key="1">
    <citation type="submission" date="2023-07" db="EMBL/GenBank/DDBJ databases">
        <title>Black Yeasts Isolated from many extreme environments.</title>
        <authorList>
            <person name="Coleine C."/>
            <person name="Stajich J.E."/>
            <person name="Selbmann L."/>
        </authorList>
    </citation>
    <scope>NUCLEOTIDE SEQUENCE</scope>
    <source>
        <strain evidence="1">CCFEE 5714</strain>
    </source>
</reference>
<comment type="caution">
    <text evidence="1">The sequence shown here is derived from an EMBL/GenBank/DDBJ whole genome shotgun (WGS) entry which is preliminary data.</text>
</comment>
<protein>
    <submittedName>
        <fullName evidence="1">Uncharacterized protein</fullName>
    </submittedName>
</protein>
<evidence type="ECO:0000313" key="1">
    <source>
        <dbReference type="EMBL" id="KAK3698196.1"/>
    </source>
</evidence>
<name>A0ACC3ML52_9PEZI</name>
<dbReference type="Proteomes" id="UP001281147">
    <property type="component" value="Unassembled WGS sequence"/>
</dbReference>
<organism evidence="1 2">
    <name type="scientific">Vermiconidia calcicola</name>
    <dbReference type="NCBI Taxonomy" id="1690605"/>
    <lineage>
        <taxon>Eukaryota</taxon>
        <taxon>Fungi</taxon>
        <taxon>Dikarya</taxon>
        <taxon>Ascomycota</taxon>
        <taxon>Pezizomycotina</taxon>
        <taxon>Dothideomycetes</taxon>
        <taxon>Dothideomycetidae</taxon>
        <taxon>Mycosphaerellales</taxon>
        <taxon>Extremaceae</taxon>
        <taxon>Vermiconidia</taxon>
    </lineage>
</organism>